<accession>A0A9D9NLY7</accession>
<protein>
    <submittedName>
        <fullName evidence="2">Uncharacterized protein</fullName>
    </submittedName>
</protein>
<sequence length="174" mass="19042">MDKKTERIKYLADRYLEGQTDAEQEKELAEMLGSIHKDNLPDGLSAVAAMLRGFKAVREEKIQGPWDVAHSTIQARRDKKRHTRLKRIITAVALPAVAAAAAAVILSGRTIYGYDSEGRPITDPEKALAHAECLQMLSGLEESLRIADGVAGMLGHTAQDRATEAGSQEHARQK</sequence>
<proteinExistence type="predicted"/>
<dbReference type="Proteomes" id="UP000823771">
    <property type="component" value="Unassembled WGS sequence"/>
</dbReference>
<dbReference type="AlphaFoldDB" id="A0A9D9NLY7"/>
<name>A0A9D9NLY7_9BACT</name>
<keyword evidence="1" id="KW-1133">Transmembrane helix</keyword>
<evidence type="ECO:0000256" key="1">
    <source>
        <dbReference type="SAM" id="Phobius"/>
    </source>
</evidence>
<reference evidence="2" key="1">
    <citation type="submission" date="2020-10" db="EMBL/GenBank/DDBJ databases">
        <authorList>
            <person name="Gilroy R."/>
        </authorList>
    </citation>
    <scope>NUCLEOTIDE SEQUENCE</scope>
    <source>
        <strain evidence="2">2478</strain>
    </source>
</reference>
<keyword evidence="1" id="KW-0812">Transmembrane</keyword>
<organism evidence="2 3">
    <name type="scientific">Candidatus Cryptobacteroides excrementipullorum</name>
    <dbReference type="NCBI Taxonomy" id="2840761"/>
    <lineage>
        <taxon>Bacteria</taxon>
        <taxon>Pseudomonadati</taxon>
        <taxon>Bacteroidota</taxon>
        <taxon>Bacteroidia</taxon>
        <taxon>Bacteroidales</taxon>
        <taxon>Candidatus Cryptobacteroides</taxon>
    </lineage>
</organism>
<dbReference type="EMBL" id="JADILZ010000045">
    <property type="protein sequence ID" value="MBO8478340.1"/>
    <property type="molecule type" value="Genomic_DNA"/>
</dbReference>
<comment type="caution">
    <text evidence="2">The sequence shown here is derived from an EMBL/GenBank/DDBJ whole genome shotgun (WGS) entry which is preliminary data.</text>
</comment>
<keyword evidence="1" id="KW-0472">Membrane</keyword>
<feature type="transmembrane region" description="Helical" evidence="1">
    <location>
        <begin position="88"/>
        <end position="106"/>
    </location>
</feature>
<reference evidence="2" key="2">
    <citation type="journal article" date="2021" name="PeerJ">
        <title>Extensive microbial diversity within the chicken gut microbiome revealed by metagenomics and culture.</title>
        <authorList>
            <person name="Gilroy R."/>
            <person name="Ravi A."/>
            <person name="Getino M."/>
            <person name="Pursley I."/>
            <person name="Horton D.L."/>
            <person name="Alikhan N.F."/>
            <person name="Baker D."/>
            <person name="Gharbi K."/>
            <person name="Hall N."/>
            <person name="Watson M."/>
            <person name="Adriaenssens E.M."/>
            <person name="Foster-Nyarko E."/>
            <person name="Jarju S."/>
            <person name="Secka A."/>
            <person name="Antonio M."/>
            <person name="Oren A."/>
            <person name="Chaudhuri R.R."/>
            <person name="La Ragione R."/>
            <person name="Hildebrand F."/>
            <person name="Pallen M.J."/>
        </authorList>
    </citation>
    <scope>NUCLEOTIDE SEQUENCE</scope>
    <source>
        <strain evidence="2">2478</strain>
    </source>
</reference>
<evidence type="ECO:0000313" key="2">
    <source>
        <dbReference type="EMBL" id="MBO8478340.1"/>
    </source>
</evidence>
<gene>
    <name evidence="2" type="ORF">IAB80_05590</name>
</gene>
<evidence type="ECO:0000313" key="3">
    <source>
        <dbReference type="Proteomes" id="UP000823771"/>
    </source>
</evidence>